<dbReference type="Proteomes" id="UP001241571">
    <property type="component" value="Unassembled WGS sequence"/>
</dbReference>
<evidence type="ECO:0000313" key="1">
    <source>
        <dbReference type="EMBL" id="MDL4935796.1"/>
    </source>
</evidence>
<protein>
    <recommendedName>
        <fullName evidence="3">Phage major capsid protein</fullName>
    </recommendedName>
</protein>
<evidence type="ECO:0008006" key="3">
    <source>
        <dbReference type="Google" id="ProtNLM"/>
    </source>
</evidence>
<accession>A0ABD4ZT34</accession>
<proteinExistence type="predicted"/>
<dbReference type="InterPro" id="IPR048813">
    <property type="entry name" value="GP7-like"/>
</dbReference>
<sequence length="294" mass="32116">MALTMTLADSLKLTTDTLQAGVIETLATESKILAVLPFMNVQGSGYTYNVETKLSDTKFRAVGEEIVAGSAGYETRTEALKILGDEAIIDTFQIAVYGNVNDLMALEVQLKTKAIAHKFEKTFISGNSETNVKEFDGIDKRIKDGQVVDFTEYKEKVDGVDVVGYATAMDELIDKVLGTPSALIMNKATRREVVANFRKYITYSTNEFGKQLALYDGVPILDVEDEVLPTKNTIYAVRFAAKEAVCGLTNGGIQVKALGEVDNAPQLKTRIEWFVGLAVFNDKAIAKAKMDVAP</sequence>
<dbReference type="AlphaFoldDB" id="A0ABD4ZT34"/>
<name>A0ABD4ZT34_ENTGA</name>
<comment type="caution">
    <text evidence="1">The sequence shown here is derived from an EMBL/GenBank/DDBJ whole genome shotgun (WGS) entry which is preliminary data.</text>
</comment>
<dbReference type="RefSeq" id="WP_285905950.1">
    <property type="nucleotide sequence ID" value="NZ_JASUBC010000002.1"/>
</dbReference>
<gene>
    <name evidence="1" type="ORF">QRX88_08730</name>
</gene>
<dbReference type="EMBL" id="JASUBT010000005">
    <property type="protein sequence ID" value="MDL4935796.1"/>
    <property type="molecule type" value="Genomic_DNA"/>
</dbReference>
<dbReference type="Pfam" id="PF20911">
    <property type="entry name" value="GP7"/>
    <property type="match status" value="1"/>
</dbReference>
<dbReference type="NCBIfam" id="NF045672">
    <property type="entry name" value="MCP_gp7_epsi_15"/>
    <property type="match status" value="1"/>
</dbReference>
<dbReference type="SUPFAM" id="SSF56563">
    <property type="entry name" value="Major capsid protein gp5"/>
    <property type="match status" value="1"/>
</dbReference>
<evidence type="ECO:0000313" key="2">
    <source>
        <dbReference type="Proteomes" id="UP001241571"/>
    </source>
</evidence>
<reference evidence="1 2" key="1">
    <citation type="submission" date="2023-06" db="EMBL/GenBank/DDBJ databases">
        <title>Acute promotion of culturable opportunistic pathogens and persistent increase of antibiotic resistance following antibiotic exposure in mouse gut microbiota.</title>
        <authorList>
            <person name="Li L."/>
            <person name="Wang B."/>
            <person name="Sun Y."/>
            <person name="Wang M."/>
            <person name="Xu H."/>
        </authorList>
    </citation>
    <scope>NUCLEOTIDE SEQUENCE [LARGE SCALE GENOMIC DNA]</scope>
    <source>
        <strain evidence="1 2">CRI2_2</strain>
    </source>
</reference>
<organism evidence="1 2">
    <name type="scientific">Enterococcus gallinarum</name>
    <dbReference type="NCBI Taxonomy" id="1353"/>
    <lineage>
        <taxon>Bacteria</taxon>
        <taxon>Bacillati</taxon>
        <taxon>Bacillota</taxon>
        <taxon>Bacilli</taxon>
        <taxon>Lactobacillales</taxon>
        <taxon>Enterococcaceae</taxon>
        <taxon>Enterococcus</taxon>
    </lineage>
</organism>